<dbReference type="Pfam" id="PF01476">
    <property type="entry name" value="LysM"/>
    <property type="match status" value="1"/>
</dbReference>
<reference evidence="2 3" key="1">
    <citation type="submission" date="2016-09" db="EMBL/GenBank/DDBJ databases">
        <title>Genome Sequence of Lactobacillus sunkii Strain CG01.</title>
        <authorList>
            <person name="Poehlein A."/>
            <person name="Gabris C."/>
            <person name="Bengelsdorf F.R."/>
            <person name="Duerre P."/>
            <person name="Daniel R."/>
        </authorList>
    </citation>
    <scope>NUCLEOTIDE SEQUENCE [LARGE SCALE GENOMIC DNA]</scope>
    <source>
        <strain evidence="2 3">CG_D</strain>
    </source>
</reference>
<name>A0A1E7XCB3_9LACO</name>
<dbReference type="InterPro" id="IPR036779">
    <property type="entry name" value="LysM_dom_sf"/>
</dbReference>
<dbReference type="CDD" id="cd00118">
    <property type="entry name" value="LysM"/>
    <property type="match status" value="1"/>
</dbReference>
<dbReference type="InterPro" id="IPR018392">
    <property type="entry name" value="LysM"/>
</dbReference>
<evidence type="ECO:0000313" key="2">
    <source>
        <dbReference type="EMBL" id="OFA10760.1"/>
    </source>
</evidence>
<comment type="caution">
    <text evidence="2">The sequence shown here is derived from an EMBL/GenBank/DDBJ whole genome shotgun (WGS) entry which is preliminary data.</text>
</comment>
<sequence>MNEPIQVTGFDKFNHAQFDYKRDKTTYQVQPNDTLLSIANQFQVGLQQLRFYNNINKETFSIRVGQTIHIPSAQVIIPIGK</sequence>
<accession>A0A1E7XCB3</accession>
<dbReference type="SUPFAM" id="SSF54106">
    <property type="entry name" value="LysM domain"/>
    <property type="match status" value="1"/>
</dbReference>
<evidence type="ECO:0000313" key="3">
    <source>
        <dbReference type="Proteomes" id="UP000177010"/>
    </source>
</evidence>
<dbReference type="RefSeq" id="WP_070367835.1">
    <property type="nucleotide sequence ID" value="NZ_MIQE01000012.1"/>
</dbReference>
<dbReference type="Gene3D" id="3.10.350.10">
    <property type="entry name" value="LysM domain"/>
    <property type="match status" value="1"/>
</dbReference>
<dbReference type="Proteomes" id="UP000177010">
    <property type="component" value="Unassembled WGS sequence"/>
</dbReference>
<feature type="domain" description="LysM" evidence="1">
    <location>
        <begin position="25"/>
        <end position="70"/>
    </location>
</feature>
<organism evidence="2 3">
    <name type="scientific">Lentilactobacillus sunkii</name>
    <dbReference type="NCBI Taxonomy" id="481719"/>
    <lineage>
        <taxon>Bacteria</taxon>
        <taxon>Bacillati</taxon>
        <taxon>Bacillota</taxon>
        <taxon>Bacilli</taxon>
        <taxon>Lactobacillales</taxon>
        <taxon>Lactobacillaceae</taxon>
        <taxon>Lentilactobacillus</taxon>
    </lineage>
</organism>
<dbReference type="EMBL" id="MIQE01000012">
    <property type="protein sequence ID" value="OFA10760.1"/>
    <property type="molecule type" value="Genomic_DNA"/>
</dbReference>
<dbReference type="AlphaFoldDB" id="A0A1E7XCB3"/>
<gene>
    <name evidence="2" type="ORF">LASUN_13100</name>
</gene>
<evidence type="ECO:0000259" key="1">
    <source>
        <dbReference type="PROSITE" id="PS51782"/>
    </source>
</evidence>
<proteinExistence type="predicted"/>
<dbReference type="PROSITE" id="PS51782">
    <property type="entry name" value="LYSM"/>
    <property type="match status" value="1"/>
</dbReference>
<dbReference type="STRING" id="481719.LASUN_13100"/>
<dbReference type="SMART" id="SM00257">
    <property type="entry name" value="LysM"/>
    <property type="match status" value="1"/>
</dbReference>
<protein>
    <submittedName>
        <fullName evidence="2">Membrane-bound lytic murein transglycosylase D</fullName>
    </submittedName>
</protein>